<reference evidence="4" key="1">
    <citation type="journal article" date="2019" name="Gigascience">
        <title>De novo genome assembly of the endangered Acer yangbiense, a plant species with extremely small populations endemic to Yunnan Province, China.</title>
        <authorList>
            <person name="Yang J."/>
            <person name="Wariss H.M."/>
            <person name="Tao L."/>
            <person name="Zhang R."/>
            <person name="Yun Q."/>
            <person name="Hollingsworth P."/>
            <person name="Dao Z."/>
            <person name="Luo G."/>
            <person name="Guo H."/>
            <person name="Ma Y."/>
            <person name="Sun W."/>
        </authorList>
    </citation>
    <scope>NUCLEOTIDE SEQUENCE [LARGE SCALE GENOMIC DNA]</scope>
    <source>
        <strain evidence="4">cv. Malutang</strain>
    </source>
</reference>
<accession>A0A5C7I5U9</accession>
<dbReference type="AlphaFoldDB" id="A0A5C7I5U9"/>
<keyword evidence="2" id="KW-0732">Signal</keyword>
<evidence type="ECO:0000313" key="4">
    <source>
        <dbReference type="Proteomes" id="UP000323000"/>
    </source>
</evidence>
<evidence type="ECO:0000256" key="1">
    <source>
        <dbReference type="SAM" id="MobiDB-lite"/>
    </source>
</evidence>
<feature type="region of interest" description="Disordered" evidence="1">
    <location>
        <begin position="54"/>
        <end position="99"/>
    </location>
</feature>
<name>A0A5C7I5U9_9ROSI</name>
<evidence type="ECO:0000313" key="3">
    <source>
        <dbReference type="EMBL" id="TXG64903.1"/>
    </source>
</evidence>
<organism evidence="3 4">
    <name type="scientific">Acer yangbiense</name>
    <dbReference type="NCBI Taxonomy" id="1000413"/>
    <lineage>
        <taxon>Eukaryota</taxon>
        <taxon>Viridiplantae</taxon>
        <taxon>Streptophyta</taxon>
        <taxon>Embryophyta</taxon>
        <taxon>Tracheophyta</taxon>
        <taxon>Spermatophyta</taxon>
        <taxon>Magnoliopsida</taxon>
        <taxon>eudicotyledons</taxon>
        <taxon>Gunneridae</taxon>
        <taxon>Pentapetalae</taxon>
        <taxon>rosids</taxon>
        <taxon>malvids</taxon>
        <taxon>Sapindales</taxon>
        <taxon>Sapindaceae</taxon>
        <taxon>Hippocastanoideae</taxon>
        <taxon>Acereae</taxon>
        <taxon>Acer</taxon>
    </lineage>
</organism>
<dbReference type="Proteomes" id="UP000323000">
    <property type="component" value="Chromosome 4"/>
</dbReference>
<feature type="chain" id="PRO_5022885568" description="Hydrophobic seed protein domain-containing protein" evidence="2">
    <location>
        <begin position="21"/>
        <end position="139"/>
    </location>
</feature>
<sequence length="139" mass="14974">MMMKGVLAVVLLMMVSFVLAASDIGYIYCTCSVDGRVVTGTIDTSPDGSGSICTCPGLQQQPPETPPSHHHSDHHHHGRNPPSAPVVRNPPQPQHPAIQLPPIPYMDPRAQSCLDYLIGVYIKGDSIELGMMYASNLCP</sequence>
<evidence type="ECO:0000256" key="2">
    <source>
        <dbReference type="SAM" id="SignalP"/>
    </source>
</evidence>
<protein>
    <recommendedName>
        <fullName evidence="5">Hydrophobic seed protein domain-containing protein</fullName>
    </recommendedName>
</protein>
<proteinExistence type="predicted"/>
<feature type="compositionally biased region" description="Basic residues" evidence="1">
    <location>
        <begin position="68"/>
        <end position="79"/>
    </location>
</feature>
<feature type="signal peptide" evidence="2">
    <location>
        <begin position="1"/>
        <end position="20"/>
    </location>
</feature>
<gene>
    <name evidence="3" type="ORF">EZV62_011897</name>
</gene>
<dbReference type="EMBL" id="VAHF01000004">
    <property type="protein sequence ID" value="TXG64903.1"/>
    <property type="molecule type" value="Genomic_DNA"/>
</dbReference>
<keyword evidence="4" id="KW-1185">Reference proteome</keyword>
<comment type="caution">
    <text evidence="3">The sequence shown here is derived from an EMBL/GenBank/DDBJ whole genome shotgun (WGS) entry which is preliminary data.</text>
</comment>
<evidence type="ECO:0008006" key="5">
    <source>
        <dbReference type="Google" id="ProtNLM"/>
    </source>
</evidence>
<feature type="compositionally biased region" description="Pro residues" evidence="1">
    <location>
        <begin position="82"/>
        <end position="99"/>
    </location>
</feature>